<keyword evidence="8" id="KW-0472">Membrane</keyword>
<dbReference type="GO" id="GO:0005886">
    <property type="term" value="C:plasma membrane"/>
    <property type="evidence" value="ECO:0007669"/>
    <property type="project" value="UniProtKB-SubCell"/>
</dbReference>
<dbReference type="PROSITE" id="PS00211">
    <property type="entry name" value="ABC_TRANSPORTER_1"/>
    <property type="match status" value="1"/>
</dbReference>
<dbReference type="CDD" id="cd03216">
    <property type="entry name" value="ABC_Carb_Monos_I"/>
    <property type="match status" value="1"/>
</dbReference>
<dbReference type="InterPro" id="IPR050107">
    <property type="entry name" value="ABC_carbohydrate_import_ATPase"/>
</dbReference>
<dbReference type="PANTHER" id="PTHR43790:SF9">
    <property type="entry name" value="GALACTOFURANOSE TRANSPORTER ATP-BINDING PROTEIN YTFR"/>
    <property type="match status" value="1"/>
</dbReference>
<dbReference type="InterPro" id="IPR003593">
    <property type="entry name" value="AAA+_ATPase"/>
</dbReference>
<keyword evidence="2" id="KW-0813">Transport</keyword>
<dbReference type="AlphaFoldDB" id="A0A1H6FXN2"/>
<keyword evidence="12" id="KW-1185">Reference proteome</keyword>
<evidence type="ECO:0000313" key="12">
    <source>
        <dbReference type="Proteomes" id="UP000199112"/>
    </source>
</evidence>
<keyword evidence="4" id="KW-0677">Repeat</keyword>
<keyword evidence="3" id="KW-1003">Cell membrane</keyword>
<dbReference type="CDD" id="cd03215">
    <property type="entry name" value="ABC_Carb_Monos_II"/>
    <property type="match status" value="1"/>
</dbReference>
<evidence type="ECO:0000256" key="4">
    <source>
        <dbReference type="ARBA" id="ARBA00022737"/>
    </source>
</evidence>
<evidence type="ECO:0000256" key="5">
    <source>
        <dbReference type="ARBA" id="ARBA00022741"/>
    </source>
</evidence>
<dbReference type="Proteomes" id="UP000199112">
    <property type="component" value="Unassembled WGS sequence"/>
</dbReference>
<dbReference type="InterPro" id="IPR027417">
    <property type="entry name" value="P-loop_NTPase"/>
</dbReference>
<dbReference type="Pfam" id="PF00005">
    <property type="entry name" value="ABC_tran"/>
    <property type="match status" value="2"/>
</dbReference>
<dbReference type="InterPro" id="IPR003439">
    <property type="entry name" value="ABC_transporter-like_ATP-bd"/>
</dbReference>
<dbReference type="RefSeq" id="WP_090506984.1">
    <property type="nucleotide sequence ID" value="NZ_FNWL01000002.1"/>
</dbReference>
<evidence type="ECO:0000256" key="1">
    <source>
        <dbReference type="ARBA" id="ARBA00004202"/>
    </source>
</evidence>
<dbReference type="SUPFAM" id="SSF52540">
    <property type="entry name" value="P-loop containing nucleoside triphosphate hydrolases"/>
    <property type="match status" value="2"/>
</dbReference>
<evidence type="ECO:0000256" key="6">
    <source>
        <dbReference type="ARBA" id="ARBA00022840"/>
    </source>
</evidence>
<name>A0A1H6FXN2_9EURY</name>
<dbReference type="PANTHER" id="PTHR43790">
    <property type="entry name" value="CARBOHYDRATE TRANSPORT ATP-BINDING PROTEIN MG119-RELATED"/>
    <property type="match status" value="1"/>
</dbReference>
<feature type="region of interest" description="Disordered" evidence="9">
    <location>
        <begin position="520"/>
        <end position="548"/>
    </location>
</feature>
<gene>
    <name evidence="11" type="ORF">SAMN04487967_2129</name>
</gene>
<dbReference type="FunFam" id="3.40.50.300:FF:000127">
    <property type="entry name" value="Ribose import ATP-binding protein RbsA"/>
    <property type="match status" value="1"/>
</dbReference>
<evidence type="ECO:0000259" key="10">
    <source>
        <dbReference type="PROSITE" id="PS50893"/>
    </source>
</evidence>
<reference evidence="12" key="1">
    <citation type="submission" date="2016-10" db="EMBL/GenBank/DDBJ databases">
        <authorList>
            <person name="Varghese N."/>
            <person name="Submissions S."/>
        </authorList>
    </citation>
    <scope>NUCLEOTIDE SEQUENCE [LARGE SCALE GENOMIC DNA]</scope>
    <source>
        <strain evidence="12">CGMCC 1.8981</strain>
    </source>
</reference>
<protein>
    <submittedName>
        <fullName evidence="11">Simple sugar transport system ATP-binding protein</fullName>
    </submittedName>
</protein>
<keyword evidence="5" id="KW-0547">Nucleotide-binding</keyword>
<keyword evidence="6 11" id="KW-0067">ATP-binding</keyword>
<sequence length="548" mass="59387">MSEPGPGQTDDAGVGGTASASDLAVHLDGITKRFPGVIANDDVDLRVERGTVHALLGENGAGKTTLMNVLYGLYEPNEGDVVVDGTTRSFSSPRDAIDAGVGMIHQHFMLVDTMTVAENIALGNEPRKWFGLAVDRERVTREIRDLCDRYGFDVDPDAKVADCSVGVQQRVEILKALYRGADVLILDEPTAVLTPQEVEGLYDVLEELTDQGKTIIFITHKLGEATHAADAITVLRDGESVSTVDPNTTTRSELAEHMVGREVLLEAETAANDAGETVLSVADLTVEDSRGVEAVSEIDLEVRAGEVLGIAGVDGNGQAELVEAITGLRQPEAGTISMEGAEITEWSRRDRIDAGMSYIPEDRHTRGLVMPFDLVENGVLGSQRAETFTQSNQIDWKAVREHSEDIIETYDVRPPNADADAEAFSGGNQQKFIVGREFERDPELVVATHPTRGVDIGSTEFIHERLLELRREGVAIVLISSNLDEVRSLSDRLAVIYEGSFMDVTDPESLTEETLGLLMAGEDPDEADEASTTAEPVSEFGSERRGER</sequence>
<evidence type="ECO:0000256" key="3">
    <source>
        <dbReference type="ARBA" id="ARBA00022475"/>
    </source>
</evidence>
<keyword evidence="7" id="KW-1278">Translocase</keyword>
<dbReference type="OrthoDB" id="18209at2157"/>
<keyword evidence="11" id="KW-0762">Sugar transport</keyword>
<organism evidence="11 12">
    <name type="scientific">Natronorubrum sediminis</name>
    <dbReference type="NCBI Taxonomy" id="640943"/>
    <lineage>
        <taxon>Archaea</taxon>
        <taxon>Methanobacteriati</taxon>
        <taxon>Methanobacteriota</taxon>
        <taxon>Stenosarchaea group</taxon>
        <taxon>Halobacteria</taxon>
        <taxon>Halobacteriales</taxon>
        <taxon>Natrialbaceae</taxon>
        <taxon>Natronorubrum</taxon>
    </lineage>
</organism>
<dbReference type="PROSITE" id="PS50893">
    <property type="entry name" value="ABC_TRANSPORTER_2"/>
    <property type="match status" value="2"/>
</dbReference>
<evidence type="ECO:0000256" key="8">
    <source>
        <dbReference type="ARBA" id="ARBA00023136"/>
    </source>
</evidence>
<proteinExistence type="predicted"/>
<dbReference type="Gene3D" id="3.40.50.300">
    <property type="entry name" value="P-loop containing nucleotide triphosphate hydrolases"/>
    <property type="match status" value="2"/>
</dbReference>
<comment type="subcellular location">
    <subcellularLocation>
        <location evidence="1">Cell membrane</location>
        <topology evidence="1">Peripheral membrane protein</topology>
    </subcellularLocation>
</comment>
<dbReference type="EMBL" id="FNWL01000002">
    <property type="protein sequence ID" value="SEH15546.1"/>
    <property type="molecule type" value="Genomic_DNA"/>
</dbReference>
<evidence type="ECO:0000256" key="9">
    <source>
        <dbReference type="SAM" id="MobiDB-lite"/>
    </source>
</evidence>
<evidence type="ECO:0000256" key="2">
    <source>
        <dbReference type="ARBA" id="ARBA00022448"/>
    </source>
</evidence>
<accession>A0A1H6FXN2</accession>
<dbReference type="GO" id="GO:0016887">
    <property type="term" value="F:ATP hydrolysis activity"/>
    <property type="evidence" value="ECO:0007669"/>
    <property type="project" value="InterPro"/>
</dbReference>
<feature type="domain" description="ABC transporter" evidence="10">
    <location>
        <begin position="279"/>
        <end position="523"/>
    </location>
</feature>
<dbReference type="SMART" id="SM00382">
    <property type="entry name" value="AAA"/>
    <property type="match status" value="1"/>
</dbReference>
<dbReference type="InterPro" id="IPR017871">
    <property type="entry name" value="ABC_transporter-like_CS"/>
</dbReference>
<dbReference type="GO" id="GO:0005524">
    <property type="term" value="F:ATP binding"/>
    <property type="evidence" value="ECO:0007669"/>
    <property type="project" value="UniProtKB-KW"/>
</dbReference>
<evidence type="ECO:0000256" key="7">
    <source>
        <dbReference type="ARBA" id="ARBA00022967"/>
    </source>
</evidence>
<feature type="domain" description="ABC transporter" evidence="10">
    <location>
        <begin position="25"/>
        <end position="262"/>
    </location>
</feature>
<evidence type="ECO:0000313" key="11">
    <source>
        <dbReference type="EMBL" id="SEH15546.1"/>
    </source>
</evidence>